<evidence type="ECO:0000313" key="1">
    <source>
        <dbReference type="EMBL" id="OIQ77992.1"/>
    </source>
</evidence>
<proteinExistence type="predicted"/>
<name>A0A1J5Q3V0_9ZZZZ</name>
<reference evidence="1" key="1">
    <citation type="submission" date="2016-10" db="EMBL/GenBank/DDBJ databases">
        <title>Sequence of Gallionella enrichment culture.</title>
        <authorList>
            <person name="Poehlein A."/>
            <person name="Muehling M."/>
            <person name="Daniel R."/>
        </authorList>
    </citation>
    <scope>NUCLEOTIDE SEQUENCE</scope>
</reference>
<sequence>MAVTMPALKSTVKLSSIGVVRDGELATIFLSDISPLGTG</sequence>
<dbReference type="AlphaFoldDB" id="A0A1J5Q3V0"/>
<comment type="caution">
    <text evidence="1">The sequence shown here is derived from an EMBL/GenBank/DDBJ whole genome shotgun (WGS) entry which is preliminary data.</text>
</comment>
<dbReference type="EMBL" id="MLJW01001493">
    <property type="protein sequence ID" value="OIQ77992.1"/>
    <property type="molecule type" value="Genomic_DNA"/>
</dbReference>
<gene>
    <name evidence="1" type="ORF">GALL_403130</name>
</gene>
<organism evidence="1">
    <name type="scientific">mine drainage metagenome</name>
    <dbReference type="NCBI Taxonomy" id="410659"/>
    <lineage>
        <taxon>unclassified sequences</taxon>
        <taxon>metagenomes</taxon>
        <taxon>ecological metagenomes</taxon>
    </lineage>
</organism>
<protein>
    <submittedName>
        <fullName evidence="1">Uncharacterized protein</fullName>
    </submittedName>
</protein>
<accession>A0A1J5Q3V0</accession>